<reference evidence="2 3" key="1">
    <citation type="submission" date="2024-04" db="EMBL/GenBank/DDBJ databases">
        <title>Novel genus in family Flammeovirgaceae.</title>
        <authorList>
            <person name="Nguyen T.H."/>
            <person name="Vuong T.Q."/>
            <person name="Le H."/>
            <person name="Kim S.-G."/>
        </authorList>
    </citation>
    <scope>NUCLEOTIDE SEQUENCE [LARGE SCALE GENOMIC DNA]</scope>
    <source>
        <strain evidence="2 3">JCM 23209</strain>
    </source>
</reference>
<gene>
    <name evidence="2" type="ORF">AAG747_26285</name>
</gene>
<organism evidence="2 3">
    <name type="scientific">Rapidithrix thailandica</name>
    <dbReference type="NCBI Taxonomy" id="413964"/>
    <lineage>
        <taxon>Bacteria</taxon>
        <taxon>Pseudomonadati</taxon>
        <taxon>Bacteroidota</taxon>
        <taxon>Cytophagia</taxon>
        <taxon>Cytophagales</taxon>
        <taxon>Flammeovirgaceae</taxon>
        <taxon>Rapidithrix</taxon>
    </lineage>
</organism>
<evidence type="ECO:0000256" key="1">
    <source>
        <dbReference type="SAM" id="Phobius"/>
    </source>
</evidence>
<evidence type="ECO:0000313" key="2">
    <source>
        <dbReference type="EMBL" id="MEN7551453.1"/>
    </source>
</evidence>
<evidence type="ECO:0000313" key="3">
    <source>
        <dbReference type="Proteomes" id="UP001403385"/>
    </source>
</evidence>
<protein>
    <submittedName>
        <fullName evidence="2">Uncharacterized protein</fullName>
    </submittedName>
</protein>
<accession>A0AAW9SC16</accession>
<keyword evidence="1" id="KW-0812">Transmembrane</keyword>
<dbReference type="PROSITE" id="PS51257">
    <property type="entry name" value="PROKAR_LIPOPROTEIN"/>
    <property type="match status" value="1"/>
</dbReference>
<keyword evidence="3" id="KW-1185">Reference proteome</keyword>
<comment type="caution">
    <text evidence="2">The sequence shown here is derived from an EMBL/GenBank/DDBJ whole genome shotgun (WGS) entry which is preliminary data.</text>
</comment>
<dbReference type="RefSeq" id="WP_346824234.1">
    <property type="nucleotide sequence ID" value="NZ_JBDKWZ010000022.1"/>
</dbReference>
<proteinExistence type="predicted"/>
<dbReference type="AlphaFoldDB" id="A0AAW9SC16"/>
<keyword evidence="1" id="KW-0472">Membrane</keyword>
<feature type="transmembrane region" description="Helical" evidence="1">
    <location>
        <begin position="12"/>
        <end position="31"/>
    </location>
</feature>
<keyword evidence="1" id="KW-1133">Transmembrane helix</keyword>
<name>A0AAW9SC16_9BACT</name>
<dbReference type="Proteomes" id="UP001403385">
    <property type="component" value="Unassembled WGS sequence"/>
</dbReference>
<sequence>MDRSNSMIKQVFFYWVMVIVLSCAGCSESVIETGGKLRGEEYYPLVVGRYTDYDVHHILYHEFDEDEIFQYQMREVLADTFRNNEGQLVYRIEQLVRENESEDWEIDSVWTAYLDKARLIKQESNVPYIKLTYPLTLNKAWNGNATNTLDEELYTIDSVEHTWDTGELSFDNAVTVRHQKDSSLIHKDVRFEVYAEEGGMVYKKSEVYQYINDSQDPDFGKNIIASGYFLEMKARDTGYIK</sequence>
<dbReference type="EMBL" id="JBDKWZ010000022">
    <property type="protein sequence ID" value="MEN7551453.1"/>
    <property type="molecule type" value="Genomic_DNA"/>
</dbReference>